<organism evidence="12 13">
    <name type="scientific">Salinisphaera dokdonensis CL-ES53</name>
    <dbReference type="NCBI Taxonomy" id="1304272"/>
    <lineage>
        <taxon>Bacteria</taxon>
        <taxon>Pseudomonadati</taxon>
        <taxon>Pseudomonadota</taxon>
        <taxon>Gammaproteobacteria</taxon>
        <taxon>Salinisphaerales</taxon>
        <taxon>Salinisphaeraceae</taxon>
        <taxon>Salinisphaera</taxon>
    </lineage>
</organism>
<dbReference type="Gene3D" id="1.10.10.60">
    <property type="entry name" value="Homeodomain-like"/>
    <property type="match status" value="1"/>
</dbReference>
<dbReference type="Pfam" id="PF12833">
    <property type="entry name" value="HTH_18"/>
    <property type="match status" value="1"/>
</dbReference>
<keyword evidence="6" id="KW-0805">Transcription regulation</keyword>
<dbReference type="Gene3D" id="1.10.10.10">
    <property type="entry name" value="Winged helix-like DNA-binding domain superfamily/Winged helix DNA-binding domain"/>
    <property type="match status" value="1"/>
</dbReference>
<dbReference type="SUPFAM" id="SSF46767">
    <property type="entry name" value="Methylated DNA-protein cysteine methyltransferase, C-terminal domain"/>
    <property type="match status" value="1"/>
</dbReference>
<sequence>MNENSEQGNTVDAATQAARWRAVVDDDAAADGSFVYAVRTTGIYCRPSCRSRLPRRKNVVFHASAEDAEQAGYRPCKRCRPSERSGAQADIARVVRACRLIETSETIPALDDIAAAAGVSAYHFQRLFKRATGLTPHQYARAWREGRLREALESGAPVTDALFAAGYSSSGHFSGNADRALGMPARAYRAGGADESIRFAVGECTLGSVLVAGTERGVCAITLGDTPEPLVEALQARFPHAELIGADTLFERHVAQVIGFVETPTAGLDLPLDIQGTVFQQRVWQALCAIPVGETASYAEIARRIDAPKAVRAVAGVCGANHLALAIPCHRVVRTDGSLSGYRWGVERKRAILAREGSR</sequence>
<comment type="cofactor">
    <cofactor evidence="2">
        <name>Zn(2+)</name>
        <dbReference type="ChEBI" id="CHEBI:29105"/>
    </cofactor>
</comment>
<comment type="catalytic activity">
    <reaction evidence="1">
        <text>a 4-O-methyl-thymidine in DNA + L-cysteinyl-[protein] = a thymidine in DNA + S-methyl-L-cysteinyl-[protein]</text>
        <dbReference type="Rhea" id="RHEA:53428"/>
        <dbReference type="Rhea" id="RHEA-COMP:10131"/>
        <dbReference type="Rhea" id="RHEA-COMP:10132"/>
        <dbReference type="Rhea" id="RHEA-COMP:13555"/>
        <dbReference type="Rhea" id="RHEA-COMP:13556"/>
        <dbReference type="ChEBI" id="CHEBI:29950"/>
        <dbReference type="ChEBI" id="CHEBI:82612"/>
        <dbReference type="ChEBI" id="CHEBI:137386"/>
        <dbReference type="ChEBI" id="CHEBI:137387"/>
        <dbReference type="EC" id="2.1.1.63"/>
    </reaction>
</comment>
<evidence type="ECO:0000313" key="13">
    <source>
        <dbReference type="Proteomes" id="UP001460888"/>
    </source>
</evidence>
<keyword evidence="8" id="KW-0804">Transcription</keyword>
<comment type="caution">
    <text evidence="12">The sequence shown here is derived from an EMBL/GenBank/DDBJ whole genome shotgun (WGS) entry which is preliminary data.</text>
</comment>
<dbReference type="Pfam" id="PF02805">
    <property type="entry name" value="Ada_Zn_binding"/>
    <property type="match status" value="1"/>
</dbReference>
<evidence type="ECO:0000256" key="3">
    <source>
        <dbReference type="ARBA" id="ARBA00022603"/>
    </source>
</evidence>
<gene>
    <name evidence="12" type="ORF">SADO_16153</name>
</gene>
<evidence type="ECO:0000259" key="11">
    <source>
        <dbReference type="PROSITE" id="PS01124"/>
    </source>
</evidence>
<keyword evidence="5" id="KW-0227">DNA damage</keyword>
<dbReference type="RefSeq" id="WP_353113344.1">
    <property type="nucleotide sequence ID" value="NZ_APND01000006.1"/>
</dbReference>
<dbReference type="Gene3D" id="3.30.160.70">
    <property type="entry name" value="Methylated DNA-protein cysteine methyltransferase domain"/>
    <property type="match status" value="1"/>
</dbReference>
<evidence type="ECO:0000313" key="12">
    <source>
        <dbReference type="EMBL" id="MES1930792.1"/>
    </source>
</evidence>
<keyword evidence="4" id="KW-0808">Transferase</keyword>
<dbReference type="Proteomes" id="UP001460888">
    <property type="component" value="Unassembled WGS sequence"/>
</dbReference>
<dbReference type="InterPro" id="IPR018060">
    <property type="entry name" value="HTH_AraC"/>
</dbReference>
<dbReference type="PANTHER" id="PTHR10815:SF14">
    <property type="entry name" value="BIFUNCTIONAL TRANSCRIPTIONAL ACTIVATOR_DNA REPAIR ENZYME ADA"/>
    <property type="match status" value="1"/>
</dbReference>
<dbReference type="InterPro" id="IPR004026">
    <property type="entry name" value="Ada_DNA_repair_Zn-bd"/>
</dbReference>
<evidence type="ECO:0000256" key="6">
    <source>
        <dbReference type="ARBA" id="ARBA00023015"/>
    </source>
</evidence>
<dbReference type="PANTHER" id="PTHR10815">
    <property type="entry name" value="METHYLATED-DNA--PROTEIN-CYSTEINE METHYLTRANSFERASE"/>
    <property type="match status" value="1"/>
</dbReference>
<feature type="domain" description="HTH araC/xylS-type" evidence="11">
    <location>
        <begin position="110"/>
        <end position="191"/>
    </location>
</feature>
<keyword evidence="3" id="KW-0489">Methyltransferase</keyword>
<dbReference type="InterPro" id="IPR036217">
    <property type="entry name" value="MethylDNA_cys_MeTrfase_DNAb"/>
</dbReference>
<keyword evidence="7" id="KW-0010">Activator</keyword>
<keyword evidence="9" id="KW-0234">DNA repair</keyword>
<name>A0ABV2B5C6_9GAMM</name>
<dbReference type="SUPFAM" id="SSF57884">
    <property type="entry name" value="Ada DNA repair protein, N-terminal domain (N-Ada 10)"/>
    <property type="match status" value="1"/>
</dbReference>
<dbReference type="NCBIfam" id="NF011964">
    <property type="entry name" value="PRK15435.1"/>
    <property type="match status" value="1"/>
</dbReference>
<dbReference type="Gene3D" id="3.40.10.10">
    <property type="entry name" value="DNA Methylphosphotriester Repair Domain"/>
    <property type="match status" value="1"/>
</dbReference>
<dbReference type="PIRSF" id="PIRSF000409">
    <property type="entry name" value="Ada"/>
    <property type="match status" value="1"/>
</dbReference>
<evidence type="ECO:0000256" key="8">
    <source>
        <dbReference type="ARBA" id="ARBA00023163"/>
    </source>
</evidence>
<evidence type="ECO:0000256" key="7">
    <source>
        <dbReference type="ARBA" id="ARBA00023159"/>
    </source>
</evidence>
<accession>A0ABV2B5C6</accession>
<evidence type="ECO:0000256" key="4">
    <source>
        <dbReference type="ARBA" id="ARBA00022679"/>
    </source>
</evidence>
<evidence type="ECO:0000256" key="10">
    <source>
        <dbReference type="ARBA" id="ARBA00049348"/>
    </source>
</evidence>
<dbReference type="SMART" id="SM00342">
    <property type="entry name" value="HTH_ARAC"/>
    <property type="match status" value="1"/>
</dbReference>
<reference evidence="12 13" key="1">
    <citation type="submission" date="2013-03" db="EMBL/GenBank/DDBJ databases">
        <title>Salinisphaera dokdonensis CL-ES53 Genome Sequencing.</title>
        <authorList>
            <person name="Li C."/>
            <person name="Lai Q."/>
            <person name="Shao Z."/>
        </authorList>
    </citation>
    <scope>NUCLEOTIDE SEQUENCE [LARGE SCALE GENOMIC DNA]</scope>
    <source>
        <strain evidence="12 13">CL-ES53</strain>
    </source>
</reference>
<evidence type="ECO:0000256" key="9">
    <source>
        <dbReference type="ARBA" id="ARBA00023204"/>
    </source>
</evidence>
<evidence type="ECO:0000256" key="1">
    <source>
        <dbReference type="ARBA" id="ARBA00001286"/>
    </source>
</evidence>
<dbReference type="InterPro" id="IPR016221">
    <property type="entry name" value="Bifunct_regulatory_prot_Ada"/>
</dbReference>
<dbReference type="InterPro" id="IPR014048">
    <property type="entry name" value="MethylDNA_cys_MeTrfase_DNA-bd"/>
</dbReference>
<dbReference type="SUPFAM" id="SSF46689">
    <property type="entry name" value="Homeodomain-like"/>
    <property type="match status" value="1"/>
</dbReference>
<evidence type="ECO:0000256" key="2">
    <source>
        <dbReference type="ARBA" id="ARBA00001947"/>
    </source>
</evidence>
<dbReference type="EMBL" id="APND01000006">
    <property type="protein sequence ID" value="MES1930792.1"/>
    <property type="molecule type" value="Genomic_DNA"/>
</dbReference>
<keyword evidence="13" id="KW-1185">Reference proteome</keyword>
<dbReference type="NCBIfam" id="TIGR00589">
    <property type="entry name" value="ogt"/>
    <property type="match status" value="1"/>
</dbReference>
<dbReference type="PROSITE" id="PS01124">
    <property type="entry name" value="HTH_ARAC_FAMILY_2"/>
    <property type="match status" value="1"/>
</dbReference>
<dbReference type="SUPFAM" id="SSF53155">
    <property type="entry name" value="Methylated DNA-protein cysteine methyltransferase domain"/>
    <property type="match status" value="1"/>
</dbReference>
<dbReference type="InterPro" id="IPR009057">
    <property type="entry name" value="Homeodomain-like_sf"/>
</dbReference>
<proteinExistence type="predicted"/>
<evidence type="ECO:0000256" key="5">
    <source>
        <dbReference type="ARBA" id="ARBA00022763"/>
    </source>
</evidence>
<dbReference type="PROSITE" id="PS00374">
    <property type="entry name" value="MGMT"/>
    <property type="match status" value="1"/>
</dbReference>
<dbReference type="InterPro" id="IPR035451">
    <property type="entry name" value="Ada-like_dom_sf"/>
</dbReference>
<dbReference type="InterPro" id="IPR036388">
    <property type="entry name" value="WH-like_DNA-bd_sf"/>
</dbReference>
<comment type="catalytic activity">
    <reaction evidence="10">
        <text>a 6-O-methyl-2'-deoxyguanosine in DNA + L-cysteinyl-[protein] = S-methyl-L-cysteinyl-[protein] + a 2'-deoxyguanosine in DNA</text>
        <dbReference type="Rhea" id="RHEA:24000"/>
        <dbReference type="Rhea" id="RHEA-COMP:10131"/>
        <dbReference type="Rhea" id="RHEA-COMP:10132"/>
        <dbReference type="Rhea" id="RHEA-COMP:11367"/>
        <dbReference type="Rhea" id="RHEA-COMP:11368"/>
        <dbReference type="ChEBI" id="CHEBI:29950"/>
        <dbReference type="ChEBI" id="CHEBI:82612"/>
        <dbReference type="ChEBI" id="CHEBI:85445"/>
        <dbReference type="ChEBI" id="CHEBI:85448"/>
        <dbReference type="EC" id="2.1.1.63"/>
    </reaction>
</comment>
<dbReference type="InterPro" id="IPR036631">
    <property type="entry name" value="MGMT_N_sf"/>
</dbReference>
<dbReference type="Pfam" id="PF01035">
    <property type="entry name" value="DNA_binding_1"/>
    <property type="match status" value="1"/>
</dbReference>
<dbReference type="InterPro" id="IPR001497">
    <property type="entry name" value="MethylDNA_cys_MeTrfase_AS"/>
</dbReference>
<protein>
    <submittedName>
        <fullName evidence="12">Adenosine deaminase</fullName>
    </submittedName>
</protein>
<dbReference type="CDD" id="cd06445">
    <property type="entry name" value="ATase"/>
    <property type="match status" value="1"/>
</dbReference>